<dbReference type="Proteomes" id="UP000244906">
    <property type="component" value="Unassembled WGS sequence"/>
</dbReference>
<accession>A0A2V1GV77</accession>
<evidence type="ECO:0000256" key="7">
    <source>
        <dbReference type="ARBA" id="ARBA00022519"/>
    </source>
</evidence>
<keyword evidence="7 16" id="KW-0997">Cell inner membrane</keyword>
<comment type="caution">
    <text evidence="20">The sequence shown here is derived from an EMBL/GenBank/DDBJ whole genome shotgun (WGS) entry which is preliminary data.</text>
</comment>
<evidence type="ECO:0000256" key="19">
    <source>
        <dbReference type="SAM" id="Phobius"/>
    </source>
</evidence>
<dbReference type="PANTHER" id="PTHR38689:SF1">
    <property type="entry name" value="SUCCINATE DEHYDROGENASE HYDROPHOBIC MEMBRANE ANCHOR SUBUNIT"/>
    <property type="match status" value="1"/>
</dbReference>
<comment type="pathway">
    <text evidence="3 16">Carbohydrate metabolism; tricarboxylic acid cycle.</text>
</comment>
<evidence type="ECO:0000256" key="1">
    <source>
        <dbReference type="ARBA" id="ARBA00004050"/>
    </source>
</evidence>
<gene>
    <name evidence="20" type="primary">sdhD</name>
    <name evidence="20" type="ORF">DC094_09750</name>
</gene>
<evidence type="ECO:0000256" key="13">
    <source>
        <dbReference type="ARBA" id="ARBA00022989"/>
    </source>
</evidence>
<organism evidence="20 21">
    <name type="scientific">Pelagibaculum spongiae</name>
    <dbReference type="NCBI Taxonomy" id="2080658"/>
    <lineage>
        <taxon>Bacteria</taxon>
        <taxon>Pseudomonadati</taxon>
        <taxon>Pseudomonadota</taxon>
        <taxon>Gammaproteobacteria</taxon>
        <taxon>Oceanospirillales</taxon>
        <taxon>Pelagibaculum</taxon>
    </lineage>
</organism>
<evidence type="ECO:0000256" key="5">
    <source>
        <dbReference type="ARBA" id="ARBA00022448"/>
    </source>
</evidence>
<dbReference type="GO" id="GO:0006099">
    <property type="term" value="P:tricarboxylic acid cycle"/>
    <property type="evidence" value="ECO:0007669"/>
    <property type="project" value="UniProtKB-UniRule"/>
</dbReference>
<dbReference type="GO" id="GO:0020037">
    <property type="term" value="F:heme binding"/>
    <property type="evidence" value="ECO:0007669"/>
    <property type="project" value="InterPro"/>
</dbReference>
<dbReference type="GO" id="GO:0009055">
    <property type="term" value="F:electron transfer activity"/>
    <property type="evidence" value="ECO:0007669"/>
    <property type="project" value="TreeGrafter"/>
</dbReference>
<evidence type="ECO:0000256" key="2">
    <source>
        <dbReference type="ARBA" id="ARBA00004429"/>
    </source>
</evidence>
<dbReference type="AlphaFoldDB" id="A0A2V1GV77"/>
<evidence type="ECO:0000256" key="10">
    <source>
        <dbReference type="ARBA" id="ARBA00022692"/>
    </source>
</evidence>
<keyword evidence="5 16" id="KW-0813">Transport</keyword>
<keyword evidence="9 18" id="KW-0349">Heme</keyword>
<dbReference type="SUPFAM" id="SSF81343">
    <property type="entry name" value="Fumarate reductase respiratory complex transmembrane subunits"/>
    <property type="match status" value="1"/>
</dbReference>
<sequence>MAVDYITSLSKNGLTDWLYQRATAIVLALYTIFFAGFLIGSPEITYATWSHLFAATWFKVFTLATVISVAVHSWVGMWGILTDYVKPNGLRLLLQMLVIFVCLIITLWCLLILWGA</sequence>
<dbReference type="UniPathway" id="UPA00223"/>
<dbReference type="Gene3D" id="1.20.1300.10">
    <property type="entry name" value="Fumarate reductase/succinate dehydrogenase, transmembrane subunit"/>
    <property type="match status" value="1"/>
</dbReference>
<evidence type="ECO:0000256" key="6">
    <source>
        <dbReference type="ARBA" id="ARBA00022475"/>
    </source>
</evidence>
<dbReference type="GO" id="GO:0017004">
    <property type="term" value="P:cytochrome complex assembly"/>
    <property type="evidence" value="ECO:0007669"/>
    <property type="project" value="TreeGrafter"/>
</dbReference>
<comment type="subcellular location">
    <subcellularLocation>
        <location evidence="2 16">Cell inner membrane</location>
        <topology evidence="2 16">Multi-pass membrane protein</topology>
    </subcellularLocation>
</comment>
<keyword evidence="13 19" id="KW-1133">Transmembrane helix</keyword>
<comment type="function">
    <text evidence="1 16">Membrane-anchoring subunit of succinate dehydrogenase (SDH).</text>
</comment>
<dbReference type="Pfam" id="PF01127">
    <property type="entry name" value="Sdh_cyt"/>
    <property type="match status" value="1"/>
</dbReference>
<dbReference type="PIRSF" id="PIRSF000169">
    <property type="entry name" value="SDH_D"/>
    <property type="match status" value="1"/>
</dbReference>
<evidence type="ECO:0000256" key="11">
    <source>
        <dbReference type="ARBA" id="ARBA00022723"/>
    </source>
</evidence>
<evidence type="ECO:0000256" key="14">
    <source>
        <dbReference type="ARBA" id="ARBA00023004"/>
    </source>
</evidence>
<keyword evidence="15 16" id="KW-0472">Membrane</keyword>
<dbReference type="NCBIfam" id="TIGR02968">
    <property type="entry name" value="succ_dehyd_anc"/>
    <property type="match status" value="1"/>
</dbReference>
<dbReference type="PANTHER" id="PTHR38689">
    <property type="entry name" value="SUCCINATE DEHYDROGENASE HYDROPHOBIC MEMBRANE ANCHOR SUBUNIT"/>
    <property type="match status" value="1"/>
</dbReference>
<keyword evidence="10 19" id="KW-0812">Transmembrane</keyword>
<keyword evidence="6 16" id="KW-1003">Cell membrane</keyword>
<keyword evidence="14 18" id="KW-0408">Iron</keyword>
<dbReference type="GO" id="GO:0005886">
    <property type="term" value="C:plasma membrane"/>
    <property type="evidence" value="ECO:0007669"/>
    <property type="project" value="UniProtKB-SubCell"/>
</dbReference>
<evidence type="ECO:0000256" key="16">
    <source>
        <dbReference type="PIRNR" id="PIRNR000169"/>
    </source>
</evidence>
<feature type="binding site" evidence="17">
    <location>
        <position position="84"/>
    </location>
    <ligand>
        <name>a ubiquinone</name>
        <dbReference type="ChEBI" id="CHEBI:16389"/>
    </ligand>
</feature>
<evidence type="ECO:0000256" key="18">
    <source>
        <dbReference type="PIRSR" id="PIRSR000169-2"/>
    </source>
</evidence>
<evidence type="ECO:0000256" key="8">
    <source>
        <dbReference type="ARBA" id="ARBA00022532"/>
    </source>
</evidence>
<dbReference type="OrthoDB" id="5612767at2"/>
<evidence type="ECO:0000256" key="17">
    <source>
        <dbReference type="PIRSR" id="PIRSR000169-1"/>
    </source>
</evidence>
<evidence type="ECO:0000313" key="20">
    <source>
        <dbReference type="EMBL" id="PVZ69591.1"/>
    </source>
</evidence>
<evidence type="ECO:0000256" key="3">
    <source>
        <dbReference type="ARBA" id="ARBA00005163"/>
    </source>
</evidence>
<reference evidence="20 21" key="1">
    <citation type="submission" date="2018-04" db="EMBL/GenBank/DDBJ databases">
        <title>Thalassorhabdus spongiae gen. nov., sp. nov., isolated from a marine sponge in South-West Iceland.</title>
        <authorList>
            <person name="Knobloch S."/>
            <person name="Daussin A."/>
            <person name="Johannsson R."/>
            <person name="Marteinsson V.T."/>
        </authorList>
    </citation>
    <scope>NUCLEOTIDE SEQUENCE [LARGE SCALE GENOMIC DNA]</scope>
    <source>
        <strain evidence="20 21">Hp12</strain>
    </source>
</reference>
<evidence type="ECO:0000256" key="4">
    <source>
        <dbReference type="ARBA" id="ARBA00019425"/>
    </source>
</evidence>
<protein>
    <recommendedName>
        <fullName evidence="4 16">Succinate dehydrogenase hydrophobic membrane anchor subunit</fullName>
    </recommendedName>
</protein>
<keyword evidence="12 16" id="KW-0249">Electron transport</keyword>
<dbReference type="InterPro" id="IPR014312">
    <property type="entry name" value="Succ_DH_anchor"/>
</dbReference>
<feature type="transmembrane region" description="Helical" evidence="19">
    <location>
        <begin position="60"/>
        <end position="81"/>
    </location>
</feature>
<dbReference type="RefSeq" id="WP_116686926.1">
    <property type="nucleotide sequence ID" value="NZ_CAWNYD010000003.1"/>
</dbReference>
<dbReference type="InterPro" id="IPR034804">
    <property type="entry name" value="SQR/QFR_C/D"/>
</dbReference>
<evidence type="ECO:0000256" key="12">
    <source>
        <dbReference type="ARBA" id="ARBA00022982"/>
    </source>
</evidence>
<keyword evidence="8 16" id="KW-0816">Tricarboxylic acid cycle</keyword>
<dbReference type="InterPro" id="IPR000701">
    <property type="entry name" value="SuccDH_FuR_B_TM-su"/>
</dbReference>
<feature type="transmembrane region" description="Helical" evidence="19">
    <location>
        <begin position="93"/>
        <end position="114"/>
    </location>
</feature>
<dbReference type="GO" id="GO:0046872">
    <property type="term" value="F:metal ion binding"/>
    <property type="evidence" value="ECO:0007669"/>
    <property type="project" value="UniProtKB-KW"/>
</dbReference>
<dbReference type="CDD" id="cd03494">
    <property type="entry name" value="SQR_TypeC_SdhD"/>
    <property type="match status" value="1"/>
</dbReference>
<keyword evidence="11 18" id="KW-0479">Metal-binding</keyword>
<evidence type="ECO:0000313" key="21">
    <source>
        <dbReference type="Proteomes" id="UP000244906"/>
    </source>
</evidence>
<feature type="binding site" description="axial binding residue" evidence="18">
    <location>
        <position position="72"/>
    </location>
    <ligand>
        <name>heme</name>
        <dbReference type="ChEBI" id="CHEBI:30413"/>
        <note>ligand shared with second transmembrane subunit</note>
    </ligand>
    <ligandPart>
        <name>Fe</name>
        <dbReference type="ChEBI" id="CHEBI:18248"/>
    </ligandPart>
</feature>
<proteinExistence type="predicted"/>
<feature type="transmembrane region" description="Helical" evidence="19">
    <location>
        <begin position="18"/>
        <end position="39"/>
    </location>
</feature>
<name>A0A2V1GV77_9GAMM</name>
<evidence type="ECO:0000256" key="9">
    <source>
        <dbReference type="ARBA" id="ARBA00022617"/>
    </source>
</evidence>
<dbReference type="EMBL" id="QDDL01000003">
    <property type="protein sequence ID" value="PVZ69591.1"/>
    <property type="molecule type" value="Genomic_DNA"/>
</dbReference>
<comment type="cofactor">
    <cofactor evidence="18">
        <name>heme</name>
        <dbReference type="ChEBI" id="CHEBI:30413"/>
    </cofactor>
    <text evidence="18">The heme is bound between the two transmembrane subunits.</text>
</comment>
<evidence type="ECO:0000256" key="15">
    <source>
        <dbReference type="ARBA" id="ARBA00023136"/>
    </source>
</evidence>
<keyword evidence="21" id="KW-1185">Reference proteome</keyword>